<evidence type="ECO:0000256" key="1">
    <source>
        <dbReference type="SAM" id="MobiDB-lite"/>
    </source>
</evidence>
<comment type="caution">
    <text evidence="2">The sequence shown here is derived from an EMBL/GenBank/DDBJ whole genome shotgun (WGS) entry which is preliminary data.</text>
</comment>
<dbReference type="Pfam" id="PF04883">
    <property type="entry name" value="HK97-gp10_like"/>
    <property type="match status" value="1"/>
</dbReference>
<proteinExistence type="predicted"/>
<feature type="region of interest" description="Disordered" evidence="1">
    <location>
        <begin position="49"/>
        <end position="79"/>
    </location>
</feature>
<sequence>MSITKQSSDALARRLAALPREIVAKVQPAILKSVKDVAADAAVLAEATRRTGSLAESVEATGPGQTTPAYASDGGRRTATELQGFVTAGDPGARHGHLVEFGTEARRREDGSSTGTMPATPFLLPAWRLNRARVQRRINTAIRRAIREAAQ</sequence>
<dbReference type="EMBL" id="JBHLWQ010000086">
    <property type="protein sequence ID" value="MFC0200581.1"/>
    <property type="molecule type" value="Genomic_DNA"/>
</dbReference>
<organism evidence="2 3">
    <name type="scientific">Paracoccus rhizosphaerae</name>
    <dbReference type="NCBI Taxonomy" id="1133347"/>
    <lineage>
        <taxon>Bacteria</taxon>
        <taxon>Pseudomonadati</taxon>
        <taxon>Pseudomonadota</taxon>
        <taxon>Alphaproteobacteria</taxon>
        <taxon>Rhodobacterales</taxon>
        <taxon>Paracoccaceae</taxon>
        <taxon>Paracoccus</taxon>
    </lineage>
</organism>
<dbReference type="Proteomes" id="UP001589795">
    <property type="component" value="Unassembled WGS sequence"/>
</dbReference>
<keyword evidence="3" id="KW-1185">Reference proteome</keyword>
<reference evidence="2 3" key="1">
    <citation type="submission" date="2024-09" db="EMBL/GenBank/DDBJ databases">
        <authorList>
            <person name="Sun Q."/>
            <person name="Mori K."/>
        </authorList>
    </citation>
    <scope>NUCLEOTIDE SEQUENCE [LARGE SCALE GENOMIC DNA]</scope>
    <source>
        <strain evidence="2 3">CCM 7904</strain>
    </source>
</reference>
<gene>
    <name evidence="2" type="ORF">ACFFIZ_09690</name>
</gene>
<dbReference type="RefSeq" id="WP_265507295.1">
    <property type="nucleotide sequence ID" value="NZ_JAOTBE010000028.1"/>
</dbReference>
<protein>
    <submittedName>
        <fullName evidence="2">HK97 gp10 family phage protein</fullName>
    </submittedName>
</protein>
<name>A0ABV6CIK2_9RHOB</name>
<dbReference type="InterPro" id="IPR010064">
    <property type="entry name" value="HK97-gp10_tail"/>
</dbReference>
<evidence type="ECO:0000313" key="2">
    <source>
        <dbReference type="EMBL" id="MFC0200581.1"/>
    </source>
</evidence>
<evidence type="ECO:0000313" key="3">
    <source>
        <dbReference type="Proteomes" id="UP001589795"/>
    </source>
</evidence>
<accession>A0ABV6CIK2</accession>